<evidence type="ECO:0000256" key="1">
    <source>
        <dbReference type="SAM" id="Phobius"/>
    </source>
</evidence>
<evidence type="ECO:0000313" key="2">
    <source>
        <dbReference type="EMBL" id="CAH1169391.1"/>
    </source>
</evidence>
<accession>A0A9P0DLU2</accession>
<feature type="transmembrane region" description="Helical" evidence="1">
    <location>
        <begin position="220"/>
        <end position="242"/>
    </location>
</feature>
<gene>
    <name evidence="2" type="ORF">PHYEVI_LOCUS5958</name>
</gene>
<name>A0A9P0DLU2_PHYSR</name>
<feature type="transmembrane region" description="Helical" evidence="1">
    <location>
        <begin position="84"/>
        <end position="107"/>
    </location>
</feature>
<dbReference type="SUPFAM" id="SSF81321">
    <property type="entry name" value="Family A G protein-coupled receptor-like"/>
    <property type="match status" value="1"/>
</dbReference>
<keyword evidence="1" id="KW-0472">Membrane</keyword>
<reference evidence="2" key="1">
    <citation type="submission" date="2022-01" db="EMBL/GenBank/DDBJ databases">
        <authorList>
            <person name="King R."/>
        </authorList>
    </citation>
    <scope>NUCLEOTIDE SEQUENCE</scope>
</reference>
<keyword evidence="1" id="KW-0812">Transmembrane</keyword>
<feature type="transmembrane region" description="Helical" evidence="1">
    <location>
        <begin position="127"/>
        <end position="148"/>
    </location>
</feature>
<dbReference type="EMBL" id="OU900095">
    <property type="protein sequence ID" value="CAH1169391.1"/>
    <property type="molecule type" value="Genomic_DNA"/>
</dbReference>
<protein>
    <recommendedName>
        <fullName evidence="4">G-protein coupled receptors family 1 profile domain-containing protein</fullName>
    </recommendedName>
</protein>
<feature type="transmembrane region" description="Helical" evidence="1">
    <location>
        <begin position="160"/>
        <end position="179"/>
    </location>
</feature>
<feature type="transmembrane region" description="Helical" evidence="1">
    <location>
        <begin position="185"/>
        <end position="208"/>
    </location>
</feature>
<keyword evidence="3" id="KW-1185">Reference proteome</keyword>
<organism evidence="2 3">
    <name type="scientific">Phyllotreta striolata</name>
    <name type="common">Striped flea beetle</name>
    <name type="synonym">Crioceris striolata</name>
    <dbReference type="NCBI Taxonomy" id="444603"/>
    <lineage>
        <taxon>Eukaryota</taxon>
        <taxon>Metazoa</taxon>
        <taxon>Ecdysozoa</taxon>
        <taxon>Arthropoda</taxon>
        <taxon>Hexapoda</taxon>
        <taxon>Insecta</taxon>
        <taxon>Pterygota</taxon>
        <taxon>Neoptera</taxon>
        <taxon>Endopterygota</taxon>
        <taxon>Coleoptera</taxon>
        <taxon>Polyphaga</taxon>
        <taxon>Cucujiformia</taxon>
        <taxon>Chrysomeloidea</taxon>
        <taxon>Chrysomelidae</taxon>
        <taxon>Galerucinae</taxon>
        <taxon>Alticini</taxon>
        <taxon>Phyllotreta</taxon>
    </lineage>
</organism>
<sequence>MALNVAFNVSDAITLDDDTFHEFEEEFYYNQIQQSLSTFQLVMDIIKFILCIVVVITDIYLIVVMMRNKRLRACKANKYVMNYAIFNLIPFLALPFFAVILALLRSAPFESWTIFCLEKQVEDCCMIGAFLCSFALAFDWLITVYYNSKVNQIIIKIHTYSLHIIYALVIVLVVLYTLLCLSYDFFNVVFNTIIYVISLIFILICNYLKLKIPNPTSKKMFSLNVATIMMLCWLPLSLYHFMGSFFHLSYTLSYLLLATYFIPEISSFCSPIIVVFLVIKLNKYYKVAFIQSCCCISNRNYSGDDESFMEDDEDDKENVDDLTNNAEISLSVN</sequence>
<feature type="transmembrane region" description="Helical" evidence="1">
    <location>
        <begin position="45"/>
        <end position="63"/>
    </location>
</feature>
<dbReference type="Gene3D" id="1.20.1070.10">
    <property type="entry name" value="Rhodopsin 7-helix transmembrane proteins"/>
    <property type="match status" value="1"/>
</dbReference>
<dbReference type="Proteomes" id="UP001153712">
    <property type="component" value="Chromosome 2"/>
</dbReference>
<feature type="transmembrane region" description="Helical" evidence="1">
    <location>
        <begin position="254"/>
        <end position="279"/>
    </location>
</feature>
<proteinExistence type="predicted"/>
<evidence type="ECO:0008006" key="4">
    <source>
        <dbReference type="Google" id="ProtNLM"/>
    </source>
</evidence>
<dbReference type="OrthoDB" id="6784480at2759"/>
<dbReference type="AlphaFoldDB" id="A0A9P0DLU2"/>
<keyword evidence="1" id="KW-1133">Transmembrane helix</keyword>
<evidence type="ECO:0000313" key="3">
    <source>
        <dbReference type="Proteomes" id="UP001153712"/>
    </source>
</evidence>